<evidence type="ECO:0000313" key="2">
    <source>
        <dbReference type="Proteomes" id="UP000256431"/>
    </source>
</evidence>
<dbReference type="CDD" id="cd22987">
    <property type="entry name" value="AcrVA2-like"/>
    <property type="match status" value="1"/>
</dbReference>
<sequence>MTLRPLAHLNQTSRQFGKIWHNVDIFRQAKGTDLPNWPSWCFLPMAAWVAIASEGAEFGSVEMLQAASDASRLAAIGTWRYTQGIYRFDEYLAEALTETRLDGKIPTDLLLRLPEWCVYVETPRQEWCGATLYGFWAHVEHDINDARPELRFLLDTEKGLIPQILHIGPWTIDEAISRWAREAEKEAMQMGLMFSSGRAEFIRTCTLAIQPLLSMVLYLCSEEPELKDRNFPDHGVCLPKAKRTKRGWRLFPPAKPRIWSVGQHTGDILRRGCNKQAVERNFRPHLRRAHWHGYWSGPRDGERKFSFKWLPPVVVGWKVYEEETSTP</sequence>
<accession>A0A3D8GY07</accession>
<gene>
    <name evidence="1" type="ORF">DXI23_18760</name>
</gene>
<comment type="caution">
    <text evidence="1">The sequence shown here is derived from an EMBL/GenBank/DDBJ whole genome shotgun (WGS) entry which is preliminary data.</text>
</comment>
<evidence type="ECO:0000313" key="1">
    <source>
        <dbReference type="EMBL" id="RDU39303.1"/>
    </source>
</evidence>
<dbReference type="EMBL" id="QRDH01000012">
    <property type="protein sequence ID" value="RDU39303.1"/>
    <property type="molecule type" value="Genomic_DNA"/>
</dbReference>
<dbReference type="Pfam" id="PF26125">
    <property type="entry name" value="AcrVA2-like"/>
    <property type="match status" value="1"/>
</dbReference>
<reference evidence="1 2" key="1">
    <citation type="submission" date="2018-08" db="EMBL/GenBank/DDBJ databases">
        <title>Genome sequence of Marinobacter flavimaris KCTC 12185.</title>
        <authorList>
            <person name="Chun J."/>
            <person name="Kim B.-Y."/>
            <person name="Choi S.-B."/>
            <person name="Kwak M.-J."/>
        </authorList>
    </citation>
    <scope>NUCLEOTIDE SEQUENCE [LARGE SCALE GENOMIC DNA]</scope>
    <source>
        <strain evidence="1 2">KCTC 12185</strain>
    </source>
</reference>
<protein>
    <submittedName>
        <fullName evidence="1">Uncharacterized protein</fullName>
    </submittedName>
</protein>
<keyword evidence="2" id="KW-1185">Reference proteome</keyword>
<organism evidence="1 2">
    <name type="scientific">Marinobacter flavimaris</name>
    <dbReference type="NCBI Taxonomy" id="262076"/>
    <lineage>
        <taxon>Bacteria</taxon>
        <taxon>Pseudomonadati</taxon>
        <taxon>Pseudomonadota</taxon>
        <taxon>Gammaproteobacteria</taxon>
        <taxon>Pseudomonadales</taxon>
        <taxon>Marinobacteraceae</taxon>
        <taxon>Marinobacter</taxon>
    </lineage>
</organism>
<proteinExistence type="predicted"/>
<dbReference type="AlphaFoldDB" id="A0A3D8GY07"/>
<name>A0A3D8GY07_9GAMM</name>
<dbReference type="InterPro" id="IPR058915">
    <property type="entry name" value="AcrVA2-like"/>
</dbReference>
<dbReference type="RefSeq" id="WP_104272015.1">
    <property type="nucleotide sequence ID" value="NZ_PSSW01000013.1"/>
</dbReference>
<dbReference type="Proteomes" id="UP000256431">
    <property type="component" value="Unassembled WGS sequence"/>
</dbReference>